<evidence type="ECO:0000256" key="6">
    <source>
        <dbReference type="ARBA" id="ARBA00023033"/>
    </source>
</evidence>
<dbReference type="EMBL" id="CAMPGE010007719">
    <property type="protein sequence ID" value="CAI2366632.1"/>
    <property type="molecule type" value="Genomic_DNA"/>
</dbReference>
<accession>A0AAD1UD30</accession>
<evidence type="ECO:0000313" key="9">
    <source>
        <dbReference type="Proteomes" id="UP001295684"/>
    </source>
</evidence>
<dbReference type="SUPFAM" id="SSF48264">
    <property type="entry name" value="Cytochrome P450"/>
    <property type="match status" value="1"/>
</dbReference>
<keyword evidence="2 7" id="KW-0349">Heme</keyword>
<keyword evidence="5 7" id="KW-0408">Iron</keyword>
<keyword evidence="4" id="KW-0560">Oxidoreductase</keyword>
<dbReference type="PRINTS" id="PR00463">
    <property type="entry name" value="EP450I"/>
</dbReference>
<dbReference type="PANTHER" id="PTHR24291">
    <property type="entry name" value="CYTOCHROME P450 FAMILY 4"/>
    <property type="match status" value="1"/>
</dbReference>
<name>A0AAD1UD30_EUPCR</name>
<evidence type="ECO:0000256" key="2">
    <source>
        <dbReference type="ARBA" id="ARBA00022617"/>
    </source>
</evidence>
<dbReference type="GO" id="GO:0016705">
    <property type="term" value="F:oxidoreductase activity, acting on paired donors, with incorporation or reduction of molecular oxygen"/>
    <property type="evidence" value="ECO:0007669"/>
    <property type="project" value="InterPro"/>
</dbReference>
<organism evidence="8 9">
    <name type="scientific">Euplotes crassus</name>
    <dbReference type="NCBI Taxonomy" id="5936"/>
    <lineage>
        <taxon>Eukaryota</taxon>
        <taxon>Sar</taxon>
        <taxon>Alveolata</taxon>
        <taxon>Ciliophora</taxon>
        <taxon>Intramacronucleata</taxon>
        <taxon>Spirotrichea</taxon>
        <taxon>Hypotrichia</taxon>
        <taxon>Euplotida</taxon>
        <taxon>Euplotidae</taxon>
        <taxon>Moneuplotes</taxon>
    </lineage>
</organism>
<dbReference type="Proteomes" id="UP001295684">
    <property type="component" value="Unassembled WGS sequence"/>
</dbReference>
<dbReference type="InterPro" id="IPR036396">
    <property type="entry name" value="Cyt_P450_sf"/>
</dbReference>
<dbReference type="InterPro" id="IPR002401">
    <property type="entry name" value="Cyt_P450_E_grp-I"/>
</dbReference>
<dbReference type="InterPro" id="IPR050196">
    <property type="entry name" value="Cytochrome_P450_Monoox"/>
</dbReference>
<gene>
    <name evidence="8" type="ORF">ECRASSUSDP1_LOCUS7905</name>
</gene>
<dbReference type="CDD" id="cd00302">
    <property type="entry name" value="cytochrome_P450"/>
    <property type="match status" value="1"/>
</dbReference>
<dbReference type="GO" id="GO:0020037">
    <property type="term" value="F:heme binding"/>
    <property type="evidence" value="ECO:0007669"/>
    <property type="project" value="InterPro"/>
</dbReference>
<dbReference type="GO" id="GO:0005506">
    <property type="term" value="F:iron ion binding"/>
    <property type="evidence" value="ECO:0007669"/>
    <property type="project" value="InterPro"/>
</dbReference>
<dbReference type="InterPro" id="IPR001128">
    <property type="entry name" value="Cyt_P450"/>
</dbReference>
<evidence type="ECO:0000256" key="3">
    <source>
        <dbReference type="ARBA" id="ARBA00022723"/>
    </source>
</evidence>
<proteinExistence type="inferred from homology"/>
<keyword evidence="6" id="KW-0503">Monooxygenase</keyword>
<dbReference type="Gene3D" id="1.10.630.10">
    <property type="entry name" value="Cytochrome P450"/>
    <property type="match status" value="1"/>
</dbReference>
<evidence type="ECO:0000256" key="4">
    <source>
        <dbReference type="ARBA" id="ARBA00023002"/>
    </source>
</evidence>
<evidence type="ECO:0008006" key="10">
    <source>
        <dbReference type="Google" id="ProtNLM"/>
    </source>
</evidence>
<dbReference type="AlphaFoldDB" id="A0AAD1UD30"/>
<protein>
    <recommendedName>
        <fullName evidence="10">Cytochrome P450</fullName>
    </recommendedName>
</protein>
<evidence type="ECO:0000256" key="7">
    <source>
        <dbReference type="PIRSR" id="PIRSR602401-1"/>
    </source>
</evidence>
<dbReference type="GO" id="GO:0004497">
    <property type="term" value="F:monooxygenase activity"/>
    <property type="evidence" value="ECO:0007669"/>
    <property type="project" value="UniProtKB-KW"/>
</dbReference>
<feature type="binding site" description="axial binding residue" evidence="7">
    <location>
        <position position="447"/>
    </location>
    <ligand>
        <name>heme</name>
        <dbReference type="ChEBI" id="CHEBI:30413"/>
    </ligand>
    <ligandPart>
        <name>Fe</name>
        <dbReference type="ChEBI" id="CHEBI:18248"/>
    </ligandPart>
</feature>
<evidence type="ECO:0000313" key="8">
    <source>
        <dbReference type="EMBL" id="CAI2366632.1"/>
    </source>
</evidence>
<evidence type="ECO:0000256" key="1">
    <source>
        <dbReference type="ARBA" id="ARBA00010617"/>
    </source>
</evidence>
<reference evidence="8" key="1">
    <citation type="submission" date="2023-07" db="EMBL/GenBank/DDBJ databases">
        <authorList>
            <consortium name="AG Swart"/>
            <person name="Singh M."/>
            <person name="Singh A."/>
            <person name="Seah K."/>
            <person name="Emmerich C."/>
        </authorList>
    </citation>
    <scope>NUCLEOTIDE SEQUENCE</scope>
    <source>
        <strain evidence="8">DP1</strain>
    </source>
</reference>
<comment type="caution">
    <text evidence="8">The sequence shown here is derived from an EMBL/GenBank/DDBJ whole genome shotgun (WGS) entry which is preliminary data.</text>
</comment>
<keyword evidence="9" id="KW-1185">Reference proteome</keyword>
<dbReference type="PRINTS" id="PR00385">
    <property type="entry name" value="P450"/>
</dbReference>
<comment type="similarity">
    <text evidence="1">Belongs to the cytochrome P450 family.</text>
</comment>
<dbReference type="PANTHER" id="PTHR24291:SF50">
    <property type="entry name" value="BIFUNCTIONAL ALBAFLAVENONE MONOOXYGENASE_TERPENE SYNTHASE"/>
    <property type="match status" value="1"/>
</dbReference>
<evidence type="ECO:0000256" key="5">
    <source>
        <dbReference type="ARBA" id="ARBA00023004"/>
    </source>
</evidence>
<dbReference type="Pfam" id="PF00067">
    <property type="entry name" value="p450"/>
    <property type="match status" value="1"/>
</dbReference>
<comment type="cofactor">
    <cofactor evidence="7">
        <name>heme</name>
        <dbReference type="ChEBI" id="CHEBI:30413"/>
    </cofactor>
</comment>
<keyword evidence="3 7" id="KW-0479">Metal-binding</keyword>
<sequence length="500" mass="58359">MIVYFLNAFVVQPWLFKRRYRKFRNVVMSQSTSLFGEYEVVERMKKENKFMSYYLMEDGVKNSEMDIRVVFSGKQPYFLLTSCRAFKEFRDLCPKDIDRWDHSSKSFGRMCVGSLDQIRSNQDWKQRRDAIMKVIGINFSSRFIPLMIRKIKENTNAWKQNEEIDLSKEMQSTTFAIITEILFGIDIKQKIGLIDYKDFKGKVHQINFEQYITTLSKDCFKAKSHPLSILFPFMVHRNLLRPNNIVGENCQNLWRVLSGYLEQNKDDDSVYYRVLANNSSFDKDLLMRDMILFYFAGHDTSSHAISSCIFFMKKNPDVIQKCIEELKVVFGEINADSIGEHLTPQKIDELDYLTYVIKETLRYDNPATMSLGYQAINDVTVCGVPIPKKSKIFLCIAASHYSSKEWKEPEKFIPERFNPESEYFTSPDGTPVGLNVFMPFTFGLRNCAGKSLAMLEIKVVISYIILKYGNKYELDPEQKKNDFIRFGVGSQFKTKITLTE</sequence>